<name>A0A1I7U676_9PELO</name>
<organism evidence="1 2">
    <name type="scientific">Caenorhabditis tropicalis</name>
    <dbReference type="NCBI Taxonomy" id="1561998"/>
    <lineage>
        <taxon>Eukaryota</taxon>
        <taxon>Metazoa</taxon>
        <taxon>Ecdysozoa</taxon>
        <taxon>Nematoda</taxon>
        <taxon>Chromadorea</taxon>
        <taxon>Rhabditida</taxon>
        <taxon>Rhabditina</taxon>
        <taxon>Rhabditomorpha</taxon>
        <taxon>Rhabditoidea</taxon>
        <taxon>Rhabditidae</taxon>
        <taxon>Peloderinae</taxon>
        <taxon>Caenorhabditis</taxon>
    </lineage>
</organism>
<dbReference type="AlphaFoldDB" id="A0A1I7U676"/>
<sequence length="167" mass="19119">MQRNQTQYQRSPRPRGPVTVEVTVYEIDRTPRVFGGRHHLIEVNRDPRNGNPNARSTYGIDDFRLFTSTGRPTVRCDRDCPSYYMTVILRSEERNQSWTLLPCGCTTEFGGPRAHRNPEACHAWQIAERVTRAVLCGAPLGGLTIPRRLWEPCPSAPHPLNVRRPEQ</sequence>
<dbReference type="WBParaSite" id="Csp11.Scaffold629.g15267.t1">
    <property type="protein sequence ID" value="Csp11.Scaffold629.g15267.t1"/>
    <property type="gene ID" value="Csp11.Scaffold629.g15267"/>
</dbReference>
<reference evidence="2" key="1">
    <citation type="submission" date="2016-11" db="UniProtKB">
        <authorList>
            <consortium name="WormBaseParasite"/>
        </authorList>
    </citation>
    <scope>IDENTIFICATION</scope>
</reference>
<accession>A0A1I7U676</accession>
<dbReference type="Proteomes" id="UP000095282">
    <property type="component" value="Unplaced"/>
</dbReference>
<evidence type="ECO:0000313" key="1">
    <source>
        <dbReference type="Proteomes" id="UP000095282"/>
    </source>
</evidence>
<proteinExistence type="predicted"/>
<protein>
    <submittedName>
        <fullName evidence="2">GON domain-containing protein</fullName>
    </submittedName>
</protein>
<keyword evidence="1" id="KW-1185">Reference proteome</keyword>
<evidence type="ECO:0000313" key="2">
    <source>
        <dbReference type="WBParaSite" id="Csp11.Scaffold629.g15267.t1"/>
    </source>
</evidence>